<keyword evidence="3" id="KW-1185">Reference proteome</keyword>
<evidence type="ECO:0000313" key="2">
    <source>
        <dbReference type="EMBL" id="ETO00247.1"/>
    </source>
</evidence>
<accession>X6LGJ3</accession>
<comment type="caution">
    <text evidence="2">The sequence shown here is derived from an EMBL/GenBank/DDBJ whole genome shotgun (WGS) entry which is preliminary data.</text>
</comment>
<dbReference type="Proteomes" id="UP000023152">
    <property type="component" value="Unassembled WGS sequence"/>
</dbReference>
<reference evidence="2 3" key="1">
    <citation type="journal article" date="2013" name="Curr. Biol.">
        <title>The Genome of the Foraminiferan Reticulomyxa filosa.</title>
        <authorList>
            <person name="Glockner G."/>
            <person name="Hulsmann N."/>
            <person name="Schleicher M."/>
            <person name="Noegel A.A."/>
            <person name="Eichinger L."/>
            <person name="Gallinger C."/>
            <person name="Pawlowski J."/>
            <person name="Sierra R."/>
            <person name="Euteneuer U."/>
            <person name="Pillet L."/>
            <person name="Moustafa A."/>
            <person name="Platzer M."/>
            <person name="Groth M."/>
            <person name="Szafranski K."/>
            <person name="Schliwa M."/>
        </authorList>
    </citation>
    <scope>NUCLEOTIDE SEQUENCE [LARGE SCALE GENOMIC DNA]</scope>
</reference>
<feature type="compositionally biased region" description="Basic and acidic residues" evidence="1">
    <location>
        <begin position="181"/>
        <end position="219"/>
    </location>
</feature>
<dbReference type="EMBL" id="ASPP01041559">
    <property type="protein sequence ID" value="ETO00247.1"/>
    <property type="molecule type" value="Genomic_DNA"/>
</dbReference>
<dbReference type="AlphaFoldDB" id="X6LGJ3"/>
<organism evidence="2 3">
    <name type="scientific">Reticulomyxa filosa</name>
    <dbReference type="NCBI Taxonomy" id="46433"/>
    <lineage>
        <taxon>Eukaryota</taxon>
        <taxon>Sar</taxon>
        <taxon>Rhizaria</taxon>
        <taxon>Retaria</taxon>
        <taxon>Foraminifera</taxon>
        <taxon>Monothalamids</taxon>
        <taxon>Reticulomyxidae</taxon>
        <taxon>Reticulomyxa</taxon>
    </lineage>
</organism>
<sequence length="219" mass="24699">MPLEAAGAMISAGMQKSWKAYIGHTYEKSGMGRRSVYQDKDEVSLIESQFSRTTIDDTIVKMADIAIANYGDWTFLTEFSFTNFTYKQTKNVKTVNESTSIEKGHLNKTLSFVYGSIDTCDNVLYYAIPAIVVDGSNDVLYPATAFTHKDEEVFNAVSSYMKNEHKTGQKDFEDVTTDALEPVHENHENDNDDWTKVDESKEKEDESESEKYDDIASGP</sequence>
<gene>
    <name evidence="2" type="ORF">RFI_37204</name>
</gene>
<feature type="region of interest" description="Disordered" evidence="1">
    <location>
        <begin position="165"/>
        <end position="219"/>
    </location>
</feature>
<evidence type="ECO:0000256" key="1">
    <source>
        <dbReference type="SAM" id="MobiDB-lite"/>
    </source>
</evidence>
<name>X6LGJ3_RETFI</name>
<protein>
    <submittedName>
        <fullName evidence="2">Uncharacterized protein</fullName>
    </submittedName>
</protein>
<evidence type="ECO:0000313" key="3">
    <source>
        <dbReference type="Proteomes" id="UP000023152"/>
    </source>
</evidence>
<proteinExistence type="predicted"/>